<evidence type="ECO:0000256" key="6">
    <source>
        <dbReference type="SAM" id="MobiDB-lite"/>
    </source>
</evidence>
<dbReference type="PANTHER" id="PTHR11353">
    <property type="entry name" value="CHAPERONIN"/>
    <property type="match status" value="1"/>
</dbReference>
<dbReference type="Pfam" id="PF00118">
    <property type="entry name" value="Cpn60_TCP1"/>
    <property type="match status" value="1"/>
</dbReference>
<organism evidence="7 8">
    <name type="scientific">Haloarcula marismortui (strain ATCC 43049 / DSM 3752 / JCM 8966 / VKM B-1809)</name>
    <name type="common">Halobacterium marismortui</name>
    <dbReference type="NCBI Taxonomy" id="272569"/>
    <lineage>
        <taxon>Archaea</taxon>
        <taxon>Methanobacteriati</taxon>
        <taxon>Methanobacteriota</taxon>
        <taxon>Stenosarchaea group</taxon>
        <taxon>Halobacteria</taxon>
        <taxon>Halobacteriales</taxon>
        <taxon>Haloarculaceae</taxon>
        <taxon>Haloarcula</taxon>
    </lineage>
</organism>
<dbReference type="CDD" id="cd03343">
    <property type="entry name" value="cpn60"/>
    <property type="match status" value="1"/>
</dbReference>
<dbReference type="NCBIfam" id="NF041082">
    <property type="entry name" value="thermosome_alpha"/>
    <property type="match status" value="1"/>
</dbReference>
<dbReference type="PROSITE" id="PS00995">
    <property type="entry name" value="TCP1_3"/>
    <property type="match status" value="1"/>
</dbReference>
<dbReference type="GO" id="GO:0005524">
    <property type="term" value="F:ATP binding"/>
    <property type="evidence" value="ECO:0007669"/>
    <property type="project" value="UniProtKB-KW"/>
</dbReference>
<dbReference type="SUPFAM" id="SSF54849">
    <property type="entry name" value="GroEL-intermediate domain like"/>
    <property type="match status" value="1"/>
</dbReference>
<evidence type="ECO:0000313" key="8">
    <source>
        <dbReference type="Proteomes" id="UP000001169"/>
    </source>
</evidence>
<evidence type="ECO:0000256" key="3">
    <source>
        <dbReference type="ARBA" id="ARBA00022840"/>
    </source>
</evidence>
<feature type="region of interest" description="Disordered" evidence="6">
    <location>
        <begin position="551"/>
        <end position="590"/>
    </location>
</feature>
<dbReference type="InterPro" id="IPR017998">
    <property type="entry name" value="Chaperone_TCP-1"/>
</dbReference>
<evidence type="ECO:0000313" key="7">
    <source>
        <dbReference type="EMBL" id="AAV47636.1"/>
    </source>
</evidence>
<evidence type="ECO:0000256" key="1">
    <source>
        <dbReference type="ARBA" id="ARBA00008020"/>
    </source>
</evidence>
<dbReference type="SUPFAM" id="SSF52029">
    <property type="entry name" value="GroEL apical domain-like"/>
    <property type="match status" value="1"/>
</dbReference>
<accession>Q5UYL7</accession>
<dbReference type="GO" id="GO:0051082">
    <property type="term" value="F:unfolded protein binding"/>
    <property type="evidence" value="ECO:0007669"/>
    <property type="project" value="InterPro"/>
</dbReference>
<feature type="compositionally biased region" description="Gly residues" evidence="6">
    <location>
        <begin position="564"/>
        <end position="590"/>
    </location>
</feature>
<dbReference type="EnsemblBacteria" id="AAV47636">
    <property type="protein sequence ID" value="AAV47636"/>
    <property type="gene ID" value="rrnAC2891"/>
</dbReference>
<dbReference type="EMBL" id="AY596297">
    <property type="protein sequence ID" value="AAV47636.1"/>
    <property type="molecule type" value="Genomic_DNA"/>
</dbReference>
<dbReference type="InterPro" id="IPR054827">
    <property type="entry name" value="thermosome_alpha"/>
</dbReference>
<dbReference type="GO" id="GO:0140662">
    <property type="term" value="F:ATP-dependent protein folding chaperone"/>
    <property type="evidence" value="ECO:0007669"/>
    <property type="project" value="InterPro"/>
</dbReference>
<dbReference type="InterPro" id="IPR027409">
    <property type="entry name" value="GroEL-like_apical_dom_sf"/>
</dbReference>
<sequence>MACNRAIHRRSPWLLYRSTFNHRLTMAQQQMGNQPMIVLSEESQRTSGKDAQSMNITAGTAVAEAVRTTLGPKGMDKMLVDNSGSVVVTNDGVTILDEMDIEHPAANMIVEVAQTQEDEVGDGTTTAVVMAGELLSKAEELLDQDIHASILAQGYRQAAEKAKEILEDNAIDVDADDTETLEKVAATAMTGKGAESSKDVLAELVVRAAQSVVDDDGSVDTDNIQIETVVGGATDESELVEGVIVDKERVHDNMPFAVEDADVALLDTAIEVPETELDTEVNVTDPDQLQQFLDQEEEQLKEMVDQLAEAGADVVFCQKGIDDMAQHYLAQEGILAVRRAKKSDIEALSRSTGARIISNIDDIEADDLGFAGSVAQKDIAGDERIFVEDVEDARAVTMILRGGTEHVVDEVERAIEDSLGVVAATLEDGKVLPGGGAPETQLALGLRDHADSVGGREQLAVEAFADAIDVIPRTLAENAGLDPIDSLVDLRSKHDGGAVTSGLDAYTGEVVDMEEDGVVEPLRVKTQAVESATEAAVMILRIDDVIAAGDLKGGQGDDDEDEGGPGGPGGAPGGMGGGMGGMGGGMGGMM</sequence>
<dbReference type="PROSITE" id="PS00751">
    <property type="entry name" value="TCP1_2"/>
    <property type="match status" value="1"/>
</dbReference>
<name>Q5UYL7_HALMA</name>
<reference evidence="7 8" key="1">
    <citation type="journal article" date="2004" name="Genome Res.">
        <title>Genome sequence of Haloarcula marismortui: a halophilic archaeon from the Dead Sea.</title>
        <authorList>
            <person name="Baliga N.S."/>
            <person name="Bonneau R."/>
            <person name="Facciotti M.T."/>
            <person name="Pan M."/>
            <person name="Glusman G."/>
            <person name="Deutsch E.W."/>
            <person name="Shannon P."/>
            <person name="Chiu Y."/>
            <person name="Weng R.S."/>
            <person name="Gan R.R."/>
            <person name="Hung P."/>
            <person name="Date S.V."/>
            <person name="Marcotte E."/>
            <person name="Hood L."/>
            <person name="Ng W.V."/>
        </authorList>
    </citation>
    <scope>NUCLEOTIDE SEQUENCE [LARGE SCALE GENOMIC DNA]</scope>
    <source>
        <strain evidence="8">ATCC 43049 / DSM 3752 / JCM 8966 / VKM B-1809</strain>
    </source>
</reference>
<dbReference type="Gene3D" id="1.10.560.10">
    <property type="entry name" value="GroEL-like equatorial domain"/>
    <property type="match status" value="1"/>
</dbReference>
<dbReference type="InterPro" id="IPR012714">
    <property type="entry name" value="Thermosome_arc"/>
</dbReference>
<dbReference type="PRINTS" id="PR00304">
    <property type="entry name" value="TCOMPLEXTCP1"/>
</dbReference>
<dbReference type="Gene3D" id="3.50.7.10">
    <property type="entry name" value="GroEL"/>
    <property type="match status" value="1"/>
</dbReference>
<dbReference type="InterPro" id="IPR027413">
    <property type="entry name" value="GROEL-like_equatorial_sf"/>
</dbReference>
<dbReference type="AlphaFoldDB" id="Q5UYL7"/>
<gene>
    <name evidence="7" type="primary">cctA2</name>
    <name evidence="7" type="ordered locus">rrnAC2891</name>
</gene>
<dbReference type="eggNOG" id="arCOG01257">
    <property type="taxonomic scope" value="Archaea"/>
</dbReference>
<dbReference type="PROSITE" id="PS00750">
    <property type="entry name" value="TCP1_1"/>
    <property type="match status" value="1"/>
</dbReference>
<keyword evidence="2 5" id="KW-0547">Nucleotide-binding</keyword>
<dbReference type="PaxDb" id="272569-rrnAC2891"/>
<comment type="similarity">
    <text evidence="1 5">Belongs to the TCP-1 chaperonin family.</text>
</comment>
<dbReference type="SUPFAM" id="SSF48592">
    <property type="entry name" value="GroEL equatorial domain-like"/>
    <property type="match status" value="1"/>
</dbReference>
<protein>
    <submittedName>
        <fullName evidence="7">Thermosome alpha subunit</fullName>
    </submittedName>
</protein>
<dbReference type="GO" id="GO:0016887">
    <property type="term" value="F:ATP hydrolysis activity"/>
    <property type="evidence" value="ECO:0007669"/>
    <property type="project" value="InterPro"/>
</dbReference>
<dbReference type="HOGENOM" id="CLU_008891_7_3_2"/>
<dbReference type="STRING" id="272569.rrnAC2891"/>
<evidence type="ECO:0000256" key="2">
    <source>
        <dbReference type="ARBA" id="ARBA00022741"/>
    </source>
</evidence>
<dbReference type="InterPro" id="IPR027410">
    <property type="entry name" value="TCP-1-like_intermed_sf"/>
</dbReference>
<dbReference type="KEGG" id="hma:rrnAC2891"/>
<keyword evidence="3 5" id="KW-0067">ATP-binding</keyword>
<dbReference type="InterPro" id="IPR002194">
    <property type="entry name" value="Chaperonin_TCP-1_CS"/>
</dbReference>
<evidence type="ECO:0000256" key="4">
    <source>
        <dbReference type="ARBA" id="ARBA00023186"/>
    </source>
</evidence>
<keyword evidence="8" id="KW-1185">Reference proteome</keyword>
<dbReference type="Gene3D" id="3.30.260.10">
    <property type="entry name" value="TCP-1-like chaperonin intermediate domain"/>
    <property type="match status" value="1"/>
</dbReference>
<proteinExistence type="inferred from homology"/>
<dbReference type="NCBIfam" id="TIGR02339">
    <property type="entry name" value="thermosome_arch"/>
    <property type="match status" value="1"/>
</dbReference>
<dbReference type="InterPro" id="IPR002423">
    <property type="entry name" value="Cpn60/GroEL/TCP-1"/>
</dbReference>
<dbReference type="InterPro" id="IPR053374">
    <property type="entry name" value="TCP-1_chaperonin"/>
</dbReference>
<dbReference type="PATRIC" id="fig|272569.17.peg.3457"/>
<dbReference type="Proteomes" id="UP000001169">
    <property type="component" value="Chromosome I"/>
</dbReference>
<keyword evidence="4 5" id="KW-0143">Chaperone</keyword>
<evidence type="ECO:0000256" key="5">
    <source>
        <dbReference type="RuleBase" id="RU004187"/>
    </source>
</evidence>
<dbReference type="NCBIfam" id="NF041083">
    <property type="entry name" value="thermosome_beta"/>
    <property type="match status" value="1"/>
</dbReference>